<evidence type="ECO:0000313" key="5">
    <source>
        <dbReference type="Proteomes" id="UP001231189"/>
    </source>
</evidence>
<evidence type="ECO:0000256" key="2">
    <source>
        <dbReference type="SAM" id="SignalP"/>
    </source>
</evidence>
<dbReference type="SUPFAM" id="SSF50630">
    <property type="entry name" value="Acid proteases"/>
    <property type="match status" value="1"/>
</dbReference>
<sequence length="115" mass="12355">MMANAAMVLLILAAVLAVTGAQGNYAVLRLERRFTNASMEDLVKMDLARQGRDQGIARLPVIGEGYSYQEIIGGPYLTRVQLGTPPKEFRVLIDTGSSMPWIDCNTTGAPGLTVG</sequence>
<dbReference type="InterPro" id="IPR032861">
    <property type="entry name" value="TAXi_N"/>
</dbReference>
<gene>
    <name evidence="4" type="ORF">QYE76_053416</name>
</gene>
<evidence type="ECO:0000313" key="4">
    <source>
        <dbReference type="EMBL" id="KAK1665257.1"/>
    </source>
</evidence>
<proteinExistence type="inferred from homology"/>
<dbReference type="EMBL" id="JAUUTY010000003">
    <property type="protein sequence ID" value="KAK1665257.1"/>
    <property type="molecule type" value="Genomic_DNA"/>
</dbReference>
<protein>
    <recommendedName>
        <fullName evidence="3">Peptidase A1 domain-containing protein</fullName>
    </recommendedName>
</protein>
<dbReference type="InterPro" id="IPR033121">
    <property type="entry name" value="PEPTIDASE_A1"/>
</dbReference>
<feature type="chain" id="PRO_5042186722" description="Peptidase A1 domain-containing protein" evidence="2">
    <location>
        <begin position="22"/>
        <end position="115"/>
    </location>
</feature>
<name>A0AAD8WJT6_LOLMU</name>
<dbReference type="PROSITE" id="PS51767">
    <property type="entry name" value="PEPTIDASE_A1"/>
    <property type="match status" value="1"/>
</dbReference>
<keyword evidence="2" id="KW-0732">Signal</keyword>
<dbReference type="Gene3D" id="2.40.70.10">
    <property type="entry name" value="Acid Proteases"/>
    <property type="match status" value="1"/>
</dbReference>
<dbReference type="Pfam" id="PF14543">
    <property type="entry name" value="TAXi_N"/>
    <property type="match status" value="1"/>
</dbReference>
<evidence type="ECO:0000259" key="3">
    <source>
        <dbReference type="PROSITE" id="PS51767"/>
    </source>
</evidence>
<dbReference type="Proteomes" id="UP001231189">
    <property type="component" value="Unassembled WGS sequence"/>
</dbReference>
<dbReference type="AlphaFoldDB" id="A0AAD8WJT6"/>
<reference evidence="4" key="1">
    <citation type="submission" date="2023-07" db="EMBL/GenBank/DDBJ databases">
        <title>A chromosome-level genome assembly of Lolium multiflorum.</title>
        <authorList>
            <person name="Chen Y."/>
            <person name="Copetti D."/>
            <person name="Kolliker R."/>
            <person name="Studer B."/>
        </authorList>
    </citation>
    <scope>NUCLEOTIDE SEQUENCE</scope>
    <source>
        <strain evidence="4">02402/16</strain>
        <tissue evidence="4">Leaf</tissue>
    </source>
</reference>
<feature type="domain" description="Peptidase A1" evidence="3">
    <location>
        <begin position="76"/>
        <end position="115"/>
    </location>
</feature>
<dbReference type="InterPro" id="IPR021109">
    <property type="entry name" value="Peptidase_aspartic_dom_sf"/>
</dbReference>
<organism evidence="4 5">
    <name type="scientific">Lolium multiflorum</name>
    <name type="common">Italian ryegrass</name>
    <name type="synonym">Lolium perenne subsp. multiflorum</name>
    <dbReference type="NCBI Taxonomy" id="4521"/>
    <lineage>
        <taxon>Eukaryota</taxon>
        <taxon>Viridiplantae</taxon>
        <taxon>Streptophyta</taxon>
        <taxon>Embryophyta</taxon>
        <taxon>Tracheophyta</taxon>
        <taxon>Spermatophyta</taxon>
        <taxon>Magnoliopsida</taxon>
        <taxon>Liliopsida</taxon>
        <taxon>Poales</taxon>
        <taxon>Poaceae</taxon>
        <taxon>BOP clade</taxon>
        <taxon>Pooideae</taxon>
        <taxon>Poodae</taxon>
        <taxon>Poeae</taxon>
        <taxon>Poeae Chloroplast Group 2 (Poeae type)</taxon>
        <taxon>Loliodinae</taxon>
        <taxon>Loliinae</taxon>
        <taxon>Lolium</taxon>
    </lineage>
</organism>
<feature type="signal peptide" evidence="2">
    <location>
        <begin position="1"/>
        <end position="21"/>
    </location>
</feature>
<comment type="similarity">
    <text evidence="1">Belongs to the peptidase A1 family.</text>
</comment>
<comment type="caution">
    <text evidence="4">The sequence shown here is derived from an EMBL/GenBank/DDBJ whole genome shotgun (WGS) entry which is preliminary data.</text>
</comment>
<evidence type="ECO:0000256" key="1">
    <source>
        <dbReference type="ARBA" id="ARBA00007447"/>
    </source>
</evidence>
<keyword evidence="5" id="KW-1185">Reference proteome</keyword>
<accession>A0AAD8WJT6</accession>